<dbReference type="OrthoDB" id="5987599at2759"/>
<name>A0A7D9D8P7_PARCT</name>
<dbReference type="Pfam" id="PF05380">
    <property type="entry name" value="Peptidase_A17"/>
    <property type="match status" value="1"/>
</dbReference>
<dbReference type="InterPro" id="IPR008042">
    <property type="entry name" value="Retrotrans_Pao"/>
</dbReference>
<evidence type="ECO:0000313" key="2">
    <source>
        <dbReference type="Proteomes" id="UP001152795"/>
    </source>
</evidence>
<evidence type="ECO:0000313" key="1">
    <source>
        <dbReference type="EMBL" id="CAB3977447.1"/>
    </source>
</evidence>
<gene>
    <name evidence="1" type="ORF">PACLA_8A038015</name>
</gene>
<reference evidence="1" key="1">
    <citation type="submission" date="2020-04" db="EMBL/GenBank/DDBJ databases">
        <authorList>
            <person name="Alioto T."/>
            <person name="Alioto T."/>
            <person name="Gomez Garrido J."/>
        </authorList>
    </citation>
    <scope>NUCLEOTIDE SEQUENCE</scope>
    <source>
        <strain evidence="1">A484AB</strain>
    </source>
</reference>
<sequence length="773" mass="87549">MNTKLGWVLSGPIERSSASHEPVTNLACTHVLKCAANPLKDGVGLDNEIKKFWELEALGIQPEEASVYEDFTNTISRKDGRYEVQLPWKHSHPVLPDNYKASLQRFHSLYNRLKQTPRILEEYDNVIKDQLQKGIAERVNESEACEIGKVHYLPHHAVIRRDKETTRLRVVYDASSKSNGISLNSCLYTGPSLSQNILDILIRFRSFKVAMISDIEKAFLMVSIAEVDRNVLRFLWVDDISKEKPEIIVLRFTRVVFGVSSSPFLLNATIAHHIGQYEIVDPTFVERFLENIYVDDLSAGGASVSDTYEFYVKSKLRLAEGGFNLRKFMSNSKELMNKIDANEIRLQITTDSTNNSNDTASVMNTSSDQASANELVNAEGPMNAGSYTKTKLGSGKPIFNQGEQKVLGLRWNTATDCFLFDLKSLVENAKNCEPTKRNIVSVVSSIYDPVGFMSPITIRLKILLQELHERKISWDEPLDVTSKSAWFKLVGELEKVEQMVFPRCFVVGVEEEVISYSLHGFCDASVKAYAAVIYLKMETLHGVYVRSVTSKSRVSPLERQSIPRLELLSALVLARLIDNVERALKSVINLGPSTCWTDSKVSLYWITQLDKEWKQFIQNRVIEIRKLTSISSWKHCPGQENPADIPSRGMAPTEIANCELWNHGPGMLYGEMDGEEHKEQIITEIPEECTKEMRIADQKKLGNNVQNSLLVVEGEKTEKSIATIINCNNFSSFRRLIRVTARVLKFTKILKRKCKSKELTTEDVKEACRIVMD</sequence>
<dbReference type="EMBL" id="CACRXK020000047">
    <property type="protein sequence ID" value="CAB3977447.1"/>
    <property type="molecule type" value="Genomic_DNA"/>
</dbReference>
<keyword evidence="2" id="KW-1185">Reference proteome</keyword>
<dbReference type="Proteomes" id="UP001152795">
    <property type="component" value="Unassembled WGS sequence"/>
</dbReference>
<accession>A0A7D9D8P7</accession>
<dbReference type="PANTHER" id="PTHR47331">
    <property type="entry name" value="PHD-TYPE DOMAIN-CONTAINING PROTEIN"/>
    <property type="match status" value="1"/>
</dbReference>
<dbReference type="AlphaFoldDB" id="A0A7D9D8P7"/>
<comment type="caution">
    <text evidence="1">The sequence shown here is derived from an EMBL/GenBank/DDBJ whole genome shotgun (WGS) entry which is preliminary data.</text>
</comment>
<dbReference type="CDD" id="cd01644">
    <property type="entry name" value="RT_pepA17"/>
    <property type="match status" value="1"/>
</dbReference>
<organism evidence="1 2">
    <name type="scientific">Paramuricea clavata</name>
    <name type="common">Red gorgonian</name>
    <name type="synonym">Violescent sea-whip</name>
    <dbReference type="NCBI Taxonomy" id="317549"/>
    <lineage>
        <taxon>Eukaryota</taxon>
        <taxon>Metazoa</taxon>
        <taxon>Cnidaria</taxon>
        <taxon>Anthozoa</taxon>
        <taxon>Octocorallia</taxon>
        <taxon>Malacalcyonacea</taxon>
        <taxon>Plexauridae</taxon>
        <taxon>Paramuricea</taxon>
    </lineage>
</organism>
<dbReference type="InterPro" id="IPR043502">
    <property type="entry name" value="DNA/RNA_pol_sf"/>
</dbReference>
<protein>
    <submittedName>
        <fullName evidence="1">Uncharacterized protein</fullName>
    </submittedName>
</protein>
<dbReference type="PANTHER" id="PTHR47331:SF1">
    <property type="entry name" value="GAG-LIKE PROTEIN"/>
    <property type="match status" value="1"/>
</dbReference>
<proteinExistence type="predicted"/>
<dbReference type="SUPFAM" id="SSF56672">
    <property type="entry name" value="DNA/RNA polymerases"/>
    <property type="match status" value="1"/>
</dbReference>